<feature type="region of interest" description="Disordered" evidence="1">
    <location>
        <begin position="1"/>
        <end position="30"/>
    </location>
</feature>
<dbReference type="GeneID" id="94030333"/>
<evidence type="ECO:0000313" key="2">
    <source>
        <dbReference type="EMBL" id="SNS12690.1"/>
    </source>
</evidence>
<sequence>MRKCDKKVKKGQGKRRQSNKGNSNDGWEGEVKEWIKEDRVTERTVTMIVWGSKRQDKKKTE</sequence>
<dbReference type="AlphaFoldDB" id="A0A2N9QRE1"/>
<gene>
    <name evidence="2" type="ORF">SAMN06265364_1465</name>
</gene>
<reference evidence="2 3" key="1">
    <citation type="submission" date="2017-06" db="EMBL/GenBank/DDBJ databases">
        <authorList>
            <person name="Varghese N."/>
            <person name="Submissions S."/>
        </authorList>
    </citation>
    <scope>NUCLEOTIDE SEQUENCE [LARGE SCALE GENOMIC DNA]</scope>
    <source>
        <strain evidence="2 3">DSM 26989</strain>
    </source>
</reference>
<protein>
    <submittedName>
        <fullName evidence="2">Uncharacterized protein</fullName>
    </submittedName>
</protein>
<organism evidence="2 3">
    <name type="scientific">Prevotella jejuni</name>
    <dbReference type="NCBI Taxonomy" id="1177574"/>
    <lineage>
        <taxon>Bacteria</taxon>
        <taxon>Pseudomonadati</taxon>
        <taxon>Bacteroidota</taxon>
        <taxon>Bacteroidia</taxon>
        <taxon>Bacteroidales</taxon>
        <taxon>Prevotellaceae</taxon>
        <taxon>Prevotella</taxon>
    </lineage>
</organism>
<dbReference type="EMBL" id="FZNZ01000046">
    <property type="protein sequence ID" value="SNS12690.1"/>
    <property type="molecule type" value="Genomic_DNA"/>
</dbReference>
<evidence type="ECO:0000313" key="3">
    <source>
        <dbReference type="Proteomes" id="UP000198427"/>
    </source>
</evidence>
<dbReference type="KEGG" id="pje:CRM71_13410"/>
<name>A0A2N9QRE1_9BACT</name>
<keyword evidence="3" id="KW-1185">Reference proteome</keyword>
<proteinExistence type="predicted"/>
<comment type="caution">
    <text evidence="2">The sequence shown here is derived from an EMBL/GenBank/DDBJ whole genome shotgun (WGS) entry which is preliminary data.</text>
</comment>
<dbReference type="Proteomes" id="UP000198427">
    <property type="component" value="Unassembled WGS sequence"/>
</dbReference>
<evidence type="ECO:0000256" key="1">
    <source>
        <dbReference type="SAM" id="MobiDB-lite"/>
    </source>
</evidence>
<accession>A0A2N9QRE1</accession>
<feature type="compositionally biased region" description="Basic residues" evidence="1">
    <location>
        <begin position="1"/>
        <end position="18"/>
    </location>
</feature>
<dbReference type="RefSeq" id="WP_089367178.1">
    <property type="nucleotide sequence ID" value="NZ_CP023864.1"/>
</dbReference>